<dbReference type="AlphaFoldDB" id="A0A0V1KHJ7"/>
<organism evidence="1 2">
    <name type="scientific">Trichinella nativa</name>
    <dbReference type="NCBI Taxonomy" id="6335"/>
    <lineage>
        <taxon>Eukaryota</taxon>
        <taxon>Metazoa</taxon>
        <taxon>Ecdysozoa</taxon>
        <taxon>Nematoda</taxon>
        <taxon>Enoplea</taxon>
        <taxon>Dorylaimia</taxon>
        <taxon>Trichinellida</taxon>
        <taxon>Trichinellidae</taxon>
        <taxon>Trichinella</taxon>
    </lineage>
</organism>
<proteinExistence type="predicted"/>
<gene>
    <name evidence="1" type="ORF">T02_10220</name>
</gene>
<reference evidence="1 2" key="1">
    <citation type="submission" date="2015-05" db="EMBL/GenBank/DDBJ databases">
        <title>Evolution of Trichinella species and genotypes.</title>
        <authorList>
            <person name="Korhonen P.K."/>
            <person name="Edoardo P."/>
            <person name="Giuseppe L.R."/>
            <person name="Gasser R.B."/>
        </authorList>
    </citation>
    <scope>NUCLEOTIDE SEQUENCE [LARGE SCALE GENOMIC DNA]</scope>
    <source>
        <strain evidence="1">ISS10</strain>
    </source>
</reference>
<dbReference type="EMBL" id="JYDW01002645">
    <property type="protein sequence ID" value="KRZ46641.1"/>
    <property type="molecule type" value="Genomic_DNA"/>
</dbReference>
<keyword evidence="2" id="KW-1185">Reference proteome</keyword>
<sequence>MKYTRLQLSASWTIDVQSTSFLVRLYPLDLTLRTREVTPLQTSTEPLAPVAANVNTNNLTD</sequence>
<accession>A0A0V1KHJ7</accession>
<protein>
    <submittedName>
        <fullName evidence="1">Uncharacterized protein</fullName>
    </submittedName>
</protein>
<evidence type="ECO:0000313" key="2">
    <source>
        <dbReference type="Proteomes" id="UP000054721"/>
    </source>
</evidence>
<name>A0A0V1KHJ7_9BILA</name>
<comment type="caution">
    <text evidence="1">The sequence shown here is derived from an EMBL/GenBank/DDBJ whole genome shotgun (WGS) entry which is preliminary data.</text>
</comment>
<evidence type="ECO:0000313" key="1">
    <source>
        <dbReference type="EMBL" id="KRZ46641.1"/>
    </source>
</evidence>
<dbReference type="Proteomes" id="UP000054721">
    <property type="component" value="Unassembled WGS sequence"/>
</dbReference>